<keyword evidence="2" id="KW-1185">Reference proteome</keyword>
<comment type="caution">
    <text evidence="1">The sequence shown here is derived from an EMBL/GenBank/DDBJ whole genome shotgun (WGS) entry which is preliminary data.</text>
</comment>
<sequence>MATTDREGGRPAPALGLRGWRYYADGEKRTEDGKGSGPFATLSQQVPNLARFAWKKGRAVVVESGEGIWNHIHIADLSVFYLSLLRAVLQQPNWLPSGRKAIFFVESGEHTWLQVSQGIADAMHKKDLLATNSVESISLKEAAAGITHGDESLVEVTLASNARARADFARNRLDWESERGNDEFFGHFDDEIAAMMSEFST</sequence>
<reference evidence="1 2" key="1">
    <citation type="submission" date="2016-07" db="EMBL/GenBank/DDBJ databases">
        <title>Pervasive Adenine N6-methylation of Active Genes in Fungi.</title>
        <authorList>
            <consortium name="DOE Joint Genome Institute"/>
            <person name="Mondo S.J."/>
            <person name="Dannebaum R.O."/>
            <person name="Kuo R.C."/>
            <person name="Labutti K."/>
            <person name="Haridas S."/>
            <person name="Kuo A."/>
            <person name="Salamov A."/>
            <person name="Ahrendt S.R."/>
            <person name="Lipzen A."/>
            <person name="Sullivan W."/>
            <person name="Andreopoulos W.B."/>
            <person name="Clum A."/>
            <person name="Lindquist E."/>
            <person name="Daum C."/>
            <person name="Ramamoorthy G.K."/>
            <person name="Gryganskyi A."/>
            <person name="Culley D."/>
            <person name="Magnuson J.K."/>
            <person name="James T.Y."/>
            <person name="O'Malley M.A."/>
            <person name="Stajich J.E."/>
            <person name="Spatafora J.W."/>
            <person name="Visel A."/>
            <person name="Grigoriev I.V."/>
        </authorList>
    </citation>
    <scope>NUCLEOTIDE SEQUENCE [LARGE SCALE GENOMIC DNA]</scope>
    <source>
        <strain evidence="1 2">CBS 115471</strain>
    </source>
</reference>
<proteinExistence type="predicted"/>
<evidence type="ECO:0000313" key="1">
    <source>
        <dbReference type="EMBL" id="ORX98359.1"/>
    </source>
</evidence>
<dbReference type="AlphaFoldDB" id="A0A1Y1YK35"/>
<protein>
    <recommendedName>
        <fullName evidence="3">NAD-dependent epimerase/dehydratase domain-containing protein</fullName>
    </recommendedName>
</protein>
<evidence type="ECO:0008006" key="3">
    <source>
        <dbReference type="Google" id="ProtNLM"/>
    </source>
</evidence>
<dbReference type="GO" id="GO:0005737">
    <property type="term" value="C:cytoplasm"/>
    <property type="evidence" value="ECO:0007669"/>
    <property type="project" value="TreeGrafter"/>
</dbReference>
<gene>
    <name evidence="1" type="ORF">BCR34DRAFT_619142</name>
</gene>
<dbReference type="EMBL" id="MCFA01000216">
    <property type="protein sequence ID" value="ORX98359.1"/>
    <property type="molecule type" value="Genomic_DNA"/>
</dbReference>
<evidence type="ECO:0000313" key="2">
    <source>
        <dbReference type="Proteomes" id="UP000193144"/>
    </source>
</evidence>
<dbReference type="STRING" id="1231657.A0A1Y1YK35"/>
<dbReference type="OrthoDB" id="10262413at2759"/>
<accession>A0A1Y1YK35</accession>
<name>A0A1Y1YK35_9PLEO</name>
<dbReference type="Proteomes" id="UP000193144">
    <property type="component" value="Unassembled WGS sequence"/>
</dbReference>
<dbReference type="InterPro" id="IPR051783">
    <property type="entry name" value="NAD(P)-dependent_oxidoreduct"/>
</dbReference>
<dbReference type="PANTHER" id="PTHR48079">
    <property type="entry name" value="PROTEIN YEEZ"/>
    <property type="match status" value="1"/>
</dbReference>
<dbReference type="GO" id="GO:0004029">
    <property type="term" value="F:aldehyde dehydrogenase (NAD+) activity"/>
    <property type="evidence" value="ECO:0007669"/>
    <property type="project" value="TreeGrafter"/>
</dbReference>
<organism evidence="1 2">
    <name type="scientific">Clohesyomyces aquaticus</name>
    <dbReference type="NCBI Taxonomy" id="1231657"/>
    <lineage>
        <taxon>Eukaryota</taxon>
        <taxon>Fungi</taxon>
        <taxon>Dikarya</taxon>
        <taxon>Ascomycota</taxon>
        <taxon>Pezizomycotina</taxon>
        <taxon>Dothideomycetes</taxon>
        <taxon>Pleosporomycetidae</taxon>
        <taxon>Pleosporales</taxon>
        <taxon>Lindgomycetaceae</taxon>
        <taxon>Clohesyomyces</taxon>
    </lineage>
</organism>
<dbReference type="PANTHER" id="PTHR48079:SF6">
    <property type="entry name" value="NAD(P)-BINDING DOMAIN-CONTAINING PROTEIN-RELATED"/>
    <property type="match status" value="1"/>
</dbReference>